<dbReference type="SUPFAM" id="SSF63829">
    <property type="entry name" value="Calcium-dependent phosphotriesterase"/>
    <property type="match status" value="1"/>
</dbReference>
<protein>
    <recommendedName>
        <fullName evidence="1">SMP-30/Gluconolactonase/LRE-like region domain-containing protein</fullName>
    </recommendedName>
</protein>
<evidence type="ECO:0000313" key="3">
    <source>
        <dbReference type="Proteomes" id="UP000774617"/>
    </source>
</evidence>
<evidence type="ECO:0000259" key="1">
    <source>
        <dbReference type="Pfam" id="PF08450"/>
    </source>
</evidence>
<accession>A0ABQ8G2I2</accession>
<dbReference type="PANTHER" id="PTHR47064">
    <property type="entry name" value="PUTATIVE (AFU_ORTHOLOGUE AFUA_1G08990)-RELATED"/>
    <property type="match status" value="1"/>
</dbReference>
<dbReference type="Pfam" id="PF08450">
    <property type="entry name" value="SGL"/>
    <property type="match status" value="1"/>
</dbReference>
<dbReference type="InterPro" id="IPR011042">
    <property type="entry name" value="6-blade_b-propeller_TolB-like"/>
</dbReference>
<dbReference type="Gene3D" id="2.120.10.30">
    <property type="entry name" value="TolB, C-terminal domain"/>
    <property type="match status" value="1"/>
</dbReference>
<keyword evidence="3" id="KW-1185">Reference proteome</keyword>
<gene>
    <name evidence="2" type="ORF">B0J12DRAFT_712552</name>
</gene>
<comment type="caution">
    <text evidence="2">The sequence shown here is derived from an EMBL/GenBank/DDBJ whole genome shotgun (WGS) entry which is preliminary data.</text>
</comment>
<dbReference type="InterPro" id="IPR052988">
    <property type="entry name" value="Oryzine_lactonohydrolase"/>
</dbReference>
<dbReference type="PANTHER" id="PTHR47064:SF2">
    <property type="entry name" value="SMP-30_GLUCONOLACTONASE_LRE-LIKE REGION DOMAIN-CONTAINING PROTEIN-RELATED"/>
    <property type="match status" value="1"/>
</dbReference>
<dbReference type="InterPro" id="IPR013658">
    <property type="entry name" value="SGL"/>
</dbReference>
<name>A0ABQ8G2I2_9PEZI</name>
<dbReference type="Proteomes" id="UP000774617">
    <property type="component" value="Unassembled WGS sequence"/>
</dbReference>
<organism evidence="2 3">
    <name type="scientific">Macrophomina phaseolina</name>
    <dbReference type="NCBI Taxonomy" id="35725"/>
    <lineage>
        <taxon>Eukaryota</taxon>
        <taxon>Fungi</taxon>
        <taxon>Dikarya</taxon>
        <taxon>Ascomycota</taxon>
        <taxon>Pezizomycotina</taxon>
        <taxon>Dothideomycetes</taxon>
        <taxon>Dothideomycetes incertae sedis</taxon>
        <taxon>Botryosphaeriales</taxon>
        <taxon>Botryosphaeriaceae</taxon>
        <taxon>Macrophomina</taxon>
    </lineage>
</organism>
<proteinExistence type="predicted"/>
<feature type="domain" description="SMP-30/Gluconolactonase/LRE-like region" evidence="1">
    <location>
        <begin position="122"/>
        <end position="317"/>
    </location>
</feature>
<reference evidence="2 3" key="1">
    <citation type="journal article" date="2021" name="Nat. Commun.">
        <title>Genetic determinants of endophytism in the Arabidopsis root mycobiome.</title>
        <authorList>
            <person name="Mesny F."/>
            <person name="Miyauchi S."/>
            <person name="Thiergart T."/>
            <person name="Pickel B."/>
            <person name="Atanasova L."/>
            <person name="Karlsson M."/>
            <person name="Huettel B."/>
            <person name="Barry K.W."/>
            <person name="Haridas S."/>
            <person name="Chen C."/>
            <person name="Bauer D."/>
            <person name="Andreopoulos W."/>
            <person name="Pangilinan J."/>
            <person name="LaButti K."/>
            <person name="Riley R."/>
            <person name="Lipzen A."/>
            <person name="Clum A."/>
            <person name="Drula E."/>
            <person name="Henrissat B."/>
            <person name="Kohler A."/>
            <person name="Grigoriev I.V."/>
            <person name="Martin F.M."/>
            <person name="Hacquard S."/>
        </authorList>
    </citation>
    <scope>NUCLEOTIDE SEQUENCE [LARGE SCALE GENOMIC DNA]</scope>
    <source>
        <strain evidence="2 3">MPI-SDFR-AT-0080</strain>
    </source>
</reference>
<dbReference type="EMBL" id="JAGTJR010000024">
    <property type="protein sequence ID" value="KAH7042775.1"/>
    <property type="molecule type" value="Genomic_DNA"/>
</dbReference>
<sequence>MDVPTNVKISKTPILVYHAAALSLLGKSPKLTCVLEHSAYPFAHEAGVYIPSTKSVLVTSNRITSPSGDQHIKIARLHKPADSASWTWTELRADDVPMPNGGVNHPSTGHVLLCAQGTKAQPSGLYLLDPSPADHPSSTPLLTHYHGRTFNSPNDVVVHPADRSIWFTDPIYGWEQGFRPRPQLPNQVYRFDPATGDVRVVADGFGRPNGICFAPGAETVYVTDTEWVHGDGSVDHARLSTIYAFDVQYRHGAPFLANRRVFAMADTGIPDGIKCDAQGNVYSGCGDGLNVWNPAGTLLMKVLVDGGVSNFCFTEGGEVVLLNETRVWVLQLDSAVKGALLGL</sequence>
<evidence type="ECO:0000313" key="2">
    <source>
        <dbReference type="EMBL" id="KAH7042775.1"/>
    </source>
</evidence>